<dbReference type="Gene3D" id="1.10.10.10">
    <property type="entry name" value="Winged helix-like DNA-binding domain superfamily/Winged helix DNA-binding domain"/>
    <property type="match status" value="1"/>
</dbReference>
<dbReference type="Gene3D" id="3.30.1490.190">
    <property type="match status" value="1"/>
</dbReference>
<dbReference type="GO" id="GO:0000976">
    <property type="term" value="F:transcription cis-regulatory region binding"/>
    <property type="evidence" value="ECO:0007669"/>
    <property type="project" value="TreeGrafter"/>
</dbReference>
<protein>
    <submittedName>
        <fullName evidence="11">Fe2+/Zn2+ uptake regulation protein</fullName>
    </submittedName>
    <submittedName>
        <fullName evidence="12">Fur family transcriptional regulator</fullName>
    </submittedName>
</protein>
<dbReference type="InterPro" id="IPR043135">
    <property type="entry name" value="Fur_C"/>
</dbReference>
<dbReference type="PATRIC" id="fig|49338.4.peg.2186"/>
<name>A0A098B211_DESHA</name>
<evidence type="ECO:0000313" key="12">
    <source>
        <dbReference type="EMBL" id="KTE91293.1"/>
    </source>
</evidence>
<dbReference type="InterPro" id="IPR002481">
    <property type="entry name" value="FUR"/>
</dbReference>
<keyword evidence="3" id="KW-0963">Cytoplasm</keyword>
<reference evidence="12 13" key="2">
    <citation type="submission" date="2015-12" db="EMBL/GenBank/DDBJ databases">
        <title>Draft Genome Sequence of Desulfitobacterium hafniense Strain DH, a Sulfate-reducing Bacterium Isolated from Paddy Soils.</title>
        <authorList>
            <person name="Bao P."/>
            <person name="Zhang X."/>
            <person name="Li G."/>
        </authorList>
    </citation>
    <scope>NUCLEOTIDE SEQUENCE [LARGE SCALE GENOMIC DNA]</scope>
    <source>
        <strain evidence="12 13">DH</strain>
    </source>
</reference>
<keyword evidence="10" id="KW-0408">Iron</keyword>
<dbReference type="RefSeq" id="WP_005812030.1">
    <property type="nucleotide sequence ID" value="NZ_CABKQQ010000036.1"/>
</dbReference>
<evidence type="ECO:0000313" key="13">
    <source>
        <dbReference type="Proteomes" id="UP000054623"/>
    </source>
</evidence>
<keyword evidence="7" id="KW-0238">DNA-binding</keyword>
<dbReference type="AlphaFoldDB" id="A0A098B211"/>
<feature type="binding site" evidence="9">
    <location>
        <position position="101"/>
    </location>
    <ligand>
        <name>Zn(2+)</name>
        <dbReference type="ChEBI" id="CHEBI:29105"/>
    </ligand>
</feature>
<keyword evidence="9" id="KW-0479">Metal-binding</keyword>
<evidence type="ECO:0000256" key="4">
    <source>
        <dbReference type="ARBA" id="ARBA00022491"/>
    </source>
</evidence>
<evidence type="ECO:0000256" key="2">
    <source>
        <dbReference type="ARBA" id="ARBA00007957"/>
    </source>
</evidence>
<comment type="cofactor">
    <cofactor evidence="9">
        <name>Zn(2+)</name>
        <dbReference type="ChEBI" id="CHEBI:29105"/>
    </cofactor>
    <text evidence="9">Binds 1 zinc ion per subunit.</text>
</comment>
<keyword evidence="4" id="KW-0678">Repressor</keyword>
<dbReference type="GO" id="GO:0045892">
    <property type="term" value="P:negative regulation of DNA-templated transcription"/>
    <property type="evidence" value="ECO:0007669"/>
    <property type="project" value="TreeGrafter"/>
</dbReference>
<organism evidence="11">
    <name type="scientific">Desulfitobacterium hafniense</name>
    <name type="common">Desulfitobacterium frappieri</name>
    <dbReference type="NCBI Taxonomy" id="49338"/>
    <lineage>
        <taxon>Bacteria</taxon>
        <taxon>Bacillati</taxon>
        <taxon>Bacillota</taxon>
        <taxon>Clostridia</taxon>
        <taxon>Eubacteriales</taxon>
        <taxon>Desulfitobacteriaceae</taxon>
        <taxon>Desulfitobacterium</taxon>
    </lineage>
</organism>
<dbReference type="InterPro" id="IPR036388">
    <property type="entry name" value="WH-like_DNA-bd_sf"/>
</dbReference>
<feature type="binding site" evidence="9">
    <location>
        <position position="98"/>
    </location>
    <ligand>
        <name>Zn(2+)</name>
        <dbReference type="ChEBI" id="CHEBI:29105"/>
    </ligand>
</feature>
<sequence length="145" mass="16728">MDYNEIIQLIQEKGYRLTDPRKKVIRILTSHSEFLGAYDIHNLLQQENVPIGVASIYRVLSLLKSLGLLRSEEFSAGGEKYRLESLASHHHHSHQLICSQCGRTEEWIGECPISNIAGKLEQDSGYQIEEHWLRFFGVCPFCRKE</sequence>
<accession>A0A098B211</accession>
<dbReference type="OrthoDB" id="8659436at2"/>
<keyword evidence="8" id="KW-0804">Transcription</keyword>
<keyword evidence="5 9" id="KW-0862">Zinc</keyword>
<evidence type="ECO:0000256" key="8">
    <source>
        <dbReference type="ARBA" id="ARBA00023163"/>
    </source>
</evidence>
<dbReference type="OMA" id="DIHHLTC"/>
<dbReference type="GO" id="GO:1900376">
    <property type="term" value="P:regulation of secondary metabolite biosynthetic process"/>
    <property type="evidence" value="ECO:0007669"/>
    <property type="project" value="TreeGrafter"/>
</dbReference>
<feature type="binding site" evidence="10">
    <location>
        <position position="131"/>
    </location>
    <ligand>
        <name>Fe cation</name>
        <dbReference type="ChEBI" id="CHEBI:24875"/>
    </ligand>
</feature>
<dbReference type="GO" id="GO:0003700">
    <property type="term" value="F:DNA-binding transcription factor activity"/>
    <property type="evidence" value="ECO:0007669"/>
    <property type="project" value="InterPro"/>
</dbReference>
<dbReference type="EMBL" id="LK996017">
    <property type="protein sequence ID" value="CDX01916.1"/>
    <property type="molecule type" value="Genomic_DNA"/>
</dbReference>
<evidence type="ECO:0000256" key="5">
    <source>
        <dbReference type="ARBA" id="ARBA00022833"/>
    </source>
</evidence>
<evidence type="ECO:0000256" key="6">
    <source>
        <dbReference type="ARBA" id="ARBA00023015"/>
    </source>
</evidence>
<dbReference type="InterPro" id="IPR036390">
    <property type="entry name" value="WH_DNA-bd_sf"/>
</dbReference>
<dbReference type="PANTHER" id="PTHR33202:SF1">
    <property type="entry name" value="FERRIC UPTAKE REGULATION PROTEIN"/>
    <property type="match status" value="1"/>
</dbReference>
<reference evidence="11" key="1">
    <citation type="submission" date="2014-07" db="EMBL/GenBank/DDBJ databases">
        <authorList>
            <person name="Hornung V.Bastian."/>
        </authorList>
    </citation>
    <scope>NUCLEOTIDE SEQUENCE</scope>
    <source>
        <strain evidence="11">PCE-S</strain>
    </source>
</reference>
<proteinExistence type="inferred from homology"/>
<feature type="binding site" evidence="9">
    <location>
        <position position="142"/>
    </location>
    <ligand>
        <name>Zn(2+)</name>
        <dbReference type="ChEBI" id="CHEBI:29105"/>
    </ligand>
</feature>
<dbReference type="EMBL" id="LOCK01000028">
    <property type="protein sequence ID" value="KTE91293.1"/>
    <property type="molecule type" value="Genomic_DNA"/>
</dbReference>
<keyword evidence="6" id="KW-0805">Transcription regulation</keyword>
<dbReference type="GO" id="GO:0005737">
    <property type="term" value="C:cytoplasm"/>
    <property type="evidence" value="ECO:0007669"/>
    <property type="project" value="UniProtKB-SubCell"/>
</dbReference>
<feature type="binding site" evidence="10">
    <location>
        <position position="91"/>
    </location>
    <ligand>
        <name>Fe cation</name>
        <dbReference type="ChEBI" id="CHEBI:24875"/>
    </ligand>
</feature>
<feature type="binding site" evidence="9">
    <location>
        <position position="139"/>
    </location>
    <ligand>
        <name>Zn(2+)</name>
        <dbReference type="ChEBI" id="CHEBI:29105"/>
    </ligand>
</feature>
<evidence type="ECO:0000313" key="11">
    <source>
        <dbReference type="EMBL" id="CDX01916.1"/>
    </source>
</evidence>
<dbReference type="Pfam" id="PF01475">
    <property type="entry name" value="FUR"/>
    <property type="match status" value="1"/>
</dbReference>
<evidence type="ECO:0000256" key="7">
    <source>
        <dbReference type="ARBA" id="ARBA00023125"/>
    </source>
</evidence>
<gene>
    <name evidence="12" type="ORF">AT727_06780</name>
    <name evidence="11" type="ORF">DPCES_2029</name>
</gene>
<dbReference type="PANTHER" id="PTHR33202">
    <property type="entry name" value="ZINC UPTAKE REGULATION PROTEIN"/>
    <property type="match status" value="1"/>
</dbReference>
<comment type="cofactor">
    <cofactor evidence="10">
        <name>Mn(2+)</name>
        <dbReference type="ChEBI" id="CHEBI:29035"/>
    </cofactor>
    <cofactor evidence="10">
        <name>Fe(2+)</name>
        <dbReference type="ChEBI" id="CHEBI:29033"/>
    </cofactor>
    <text evidence="10">Binds 1 Mn(2+) or Fe(2+) ion per subunit.</text>
</comment>
<dbReference type="SUPFAM" id="SSF46785">
    <property type="entry name" value="Winged helix' DNA-binding domain"/>
    <property type="match status" value="1"/>
</dbReference>
<evidence type="ECO:0000256" key="9">
    <source>
        <dbReference type="PIRSR" id="PIRSR602481-1"/>
    </source>
</evidence>
<evidence type="ECO:0000256" key="1">
    <source>
        <dbReference type="ARBA" id="ARBA00004496"/>
    </source>
</evidence>
<dbReference type="GO" id="GO:0008270">
    <property type="term" value="F:zinc ion binding"/>
    <property type="evidence" value="ECO:0007669"/>
    <property type="project" value="TreeGrafter"/>
</dbReference>
<comment type="subcellular location">
    <subcellularLocation>
        <location evidence="1">Cytoplasm</location>
    </subcellularLocation>
</comment>
<dbReference type="Proteomes" id="UP000054623">
    <property type="component" value="Unassembled WGS sequence"/>
</dbReference>
<evidence type="ECO:0000256" key="3">
    <source>
        <dbReference type="ARBA" id="ARBA00022490"/>
    </source>
</evidence>
<evidence type="ECO:0000256" key="10">
    <source>
        <dbReference type="PIRSR" id="PIRSR602481-2"/>
    </source>
</evidence>
<comment type="similarity">
    <text evidence="2">Belongs to the Fur family.</text>
</comment>